<proteinExistence type="predicted"/>
<name>A0ABN6ER58_9BACT</name>
<dbReference type="InterPro" id="IPR003695">
    <property type="entry name" value="Ppx_GppA_N"/>
</dbReference>
<dbReference type="Proteomes" id="UP001053296">
    <property type="component" value="Chromosome"/>
</dbReference>
<organism evidence="3 4">
    <name type="scientific">Pseudodesulfovibrio sediminis</name>
    <dbReference type="NCBI Taxonomy" id="2810563"/>
    <lineage>
        <taxon>Bacteria</taxon>
        <taxon>Pseudomonadati</taxon>
        <taxon>Thermodesulfobacteriota</taxon>
        <taxon>Desulfovibrionia</taxon>
        <taxon>Desulfovibrionales</taxon>
        <taxon>Desulfovibrionaceae</taxon>
    </lineage>
</organism>
<dbReference type="Pfam" id="PF02541">
    <property type="entry name" value="Ppx-GppA"/>
    <property type="match status" value="1"/>
</dbReference>
<keyword evidence="4" id="KW-1185">Reference proteome</keyword>
<feature type="chain" id="PRO_5047002571" description="Ppx/GppA phosphatase N-terminal domain-containing protein" evidence="1">
    <location>
        <begin position="21"/>
        <end position="342"/>
    </location>
</feature>
<dbReference type="InterPro" id="IPR050273">
    <property type="entry name" value="GppA/Ppx_hydrolase"/>
</dbReference>
<keyword evidence="1" id="KW-0732">Signal</keyword>
<evidence type="ECO:0000256" key="1">
    <source>
        <dbReference type="SAM" id="SignalP"/>
    </source>
</evidence>
<dbReference type="SUPFAM" id="SSF53067">
    <property type="entry name" value="Actin-like ATPase domain"/>
    <property type="match status" value="1"/>
</dbReference>
<accession>A0ABN6ER58</accession>
<dbReference type="Gene3D" id="3.30.420.40">
    <property type="match status" value="1"/>
</dbReference>
<feature type="signal peptide" evidence="1">
    <location>
        <begin position="1"/>
        <end position="20"/>
    </location>
</feature>
<protein>
    <recommendedName>
        <fullName evidence="2">Ppx/GppA phosphatase N-terminal domain-containing protein</fullName>
    </recommendedName>
</protein>
<sequence>MRLTFRYALFIGLIACLVFAQTCLAQSTVTVRRAAFDIGSASIKCTIADVDKQSGRIVTVLETLSEKVDFAEDMDRSYDSNLSSEVMEQGIMALERMKAIAIKLNALEYSAAGGAVFRSARNGRAYCVQIAESVGIPCRILSKQQAAMLSYHAVQQTMQQPDNNLVVWDIGAESMQMTTREQTGDLIFYIDPMASISFKNVIIKLIQKKNPTTVSTPNPMLPDEVEKARTYIQSHAVLSVPQQISSCLGQPEQYVVGIGGVHFYSVPEVLGINNSMYTRDQVAEALQEWTGKSDEEFESEYANTRLTNLILVLGYMDALGIDAVHPLKINQADGLLTAPEFW</sequence>
<evidence type="ECO:0000313" key="4">
    <source>
        <dbReference type="Proteomes" id="UP001053296"/>
    </source>
</evidence>
<reference evidence="3" key="1">
    <citation type="journal article" date="2022" name="Arch. Microbiol.">
        <title>Pseudodesulfovibrio sediminis sp. nov., a mesophilic and neutrophilic sulfate-reducing bacterium isolated from sediment of a brackish lake.</title>
        <authorList>
            <person name="Takahashi A."/>
            <person name="Kojima H."/>
            <person name="Watanabe M."/>
            <person name="Fukui M."/>
        </authorList>
    </citation>
    <scope>NUCLEOTIDE SEQUENCE</scope>
    <source>
        <strain evidence="3">SF6</strain>
    </source>
</reference>
<dbReference type="InterPro" id="IPR043129">
    <property type="entry name" value="ATPase_NBD"/>
</dbReference>
<dbReference type="PANTHER" id="PTHR30005:SF0">
    <property type="entry name" value="RETROGRADE REGULATION PROTEIN 2"/>
    <property type="match status" value="1"/>
</dbReference>
<dbReference type="PANTHER" id="PTHR30005">
    <property type="entry name" value="EXOPOLYPHOSPHATASE"/>
    <property type="match status" value="1"/>
</dbReference>
<evidence type="ECO:0000259" key="2">
    <source>
        <dbReference type="Pfam" id="PF02541"/>
    </source>
</evidence>
<evidence type="ECO:0000313" key="3">
    <source>
        <dbReference type="EMBL" id="BCS87915.1"/>
    </source>
</evidence>
<feature type="domain" description="Ppx/GppA phosphatase N-terminal" evidence="2">
    <location>
        <begin position="47"/>
        <end position="181"/>
    </location>
</feature>
<dbReference type="RefSeq" id="WP_229594845.1">
    <property type="nucleotide sequence ID" value="NZ_AP024485.1"/>
</dbReference>
<dbReference type="Gene3D" id="3.30.420.150">
    <property type="entry name" value="Exopolyphosphatase. Domain 2"/>
    <property type="match status" value="1"/>
</dbReference>
<gene>
    <name evidence="3" type="ORF">PSDVSF_11570</name>
</gene>
<dbReference type="EMBL" id="AP024485">
    <property type="protein sequence ID" value="BCS87915.1"/>
    <property type="molecule type" value="Genomic_DNA"/>
</dbReference>